<accession>A0A1M7INI7</accession>
<keyword evidence="1" id="KW-1133">Transmembrane helix</keyword>
<dbReference type="EMBL" id="FRBL01000008">
    <property type="protein sequence ID" value="SHM42239.1"/>
    <property type="molecule type" value="Genomic_DNA"/>
</dbReference>
<keyword evidence="3" id="KW-1185">Reference proteome</keyword>
<sequence>MNLSEQSTAQLQKTEKVLKGASIGLGVVLLAIIILSIVMWGKKGTITMNIMPVVLLPILILNITNLKKIREELKSRGV</sequence>
<evidence type="ECO:0008006" key="4">
    <source>
        <dbReference type="Google" id="ProtNLM"/>
    </source>
</evidence>
<keyword evidence="1" id="KW-0472">Membrane</keyword>
<reference evidence="2 3" key="1">
    <citation type="submission" date="2016-11" db="EMBL/GenBank/DDBJ databases">
        <authorList>
            <person name="Jaros S."/>
            <person name="Januszkiewicz K."/>
            <person name="Wedrychowicz H."/>
        </authorList>
    </citation>
    <scope>NUCLEOTIDE SEQUENCE [LARGE SCALE GENOMIC DNA]</scope>
    <source>
        <strain evidence="2 3">DSM 27406</strain>
    </source>
</reference>
<dbReference type="Proteomes" id="UP000184420">
    <property type="component" value="Unassembled WGS sequence"/>
</dbReference>
<dbReference type="AlphaFoldDB" id="A0A1M7INI7"/>
<feature type="transmembrane region" description="Helical" evidence="1">
    <location>
        <begin position="21"/>
        <end position="40"/>
    </location>
</feature>
<feature type="transmembrane region" description="Helical" evidence="1">
    <location>
        <begin position="46"/>
        <end position="66"/>
    </location>
</feature>
<evidence type="ECO:0000313" key="2">
    <source>
        <dbReference type="EMBL" id="SHM42239.1"/>
    </source>
</evidence>
<evidence type="ECO:0000256" key="1">
    <source>
        <dbReference type="SAM" id="Phobius"/>
    </source>
</evidence>
<organism evidence="2 3">
    <name type="scientific">Chitinophaga jiangningensis</name>
    <dbReference type="NCBI Taxonomy" id="1419482"/>
    <lineage>
        <taxon>Bacteria</taxon>
        <taxon>Pseudomonadati</taxon>
        <taxon>Bacteroidota</taxon>
        <taxon>Chitinophagia</taxon>
        <taxon>Chitinophagales</taxon>
        <taxon>Chitinophagaceae</taxon>
        <taxon>Chitinophaga</taxon>
    </lineage>
</organism>
<dbReference type="RefSeq" id="WP_073084830.1">
    <property type="nucleotide sequence ID" value="NZ_FRBL01000008.1"/>
</dbReference>
<protein>
    <recommendedName>
        <fullName evidence="4">Redox-active disulfide protein 2</fullName>
    </recommendedName>
</protein>
<gene>
    <name evidence="2" type="ORF">SAMN05444266_10833</name>
</gene>
<name>A0A1M7INI7_9BACT</name>
<keyword evidence="1" id="KW-0812">Transmembrane</keyword>
<evidence type="ECO:0000313" key="3">
    <source>
        <dbReference type="Proteomes" id="UP000184420"/>
    </source>
</evidence>
<proteinExistence type="predicted"/>